<name>H2C5A5_9CREN</name>
<gene>
    <name evidence="1" type="ORF">MetMK1DRAFT_00017280</name>
</gene>
<proteinExistence type="predicted"/>
<evidence type="ECO:0000313" key="2">
    <source>
        <dbReference type="Proteomes" id="UP000003980"/>
    </source>
</evidence>
<dbReference type="Gene3D" id="3.90.550.10">
    <property type="entry name" value="Spore Coat Polysaccharide Biosynthesis Protein SpsA, Chain A"/>
    <property type="match status" value="1"/>
</dbReference>
<dbReference type="EMBL" id="JH597768">
    <property type="protein sequence ID" value="EHP68982.1"/>
    <property type="molecule type" value="Genomic_DNA"/>
</dbReference>
<dbReference type="RefSeq" id="WP_009072533.1">
    <property type="nucleotide sequence ID" value="NZ_JH597768.1"/>
</dbReference>
<dbReference type="HOGENOM" id="CLU_3039124_0_0_2"/>
<keyword evidence="2" id="KW-1185">Reference proteome</keyword>
<sequence length="54" mass="6229">MKISVVIPTLNSERTIKLAANSSLKVADEVIVVDFFPRIKPQRLQKKKVQEFFK</sequence>
<dbReference type="SUPFAM" id="SSF53448">
    <property type="entry name" value="Nucleotide-diphospho-sugar transferases"/>
    <property type="match status" value="1"/>
</dbReference>
<reference evidence="1 2" key="1">
    <citation type="submission" date="2012-01" db="EMBL/GenBank/DDBJ databases">
        <title>Improved High-Quality Draft sequence of Metallosphaera yellowstonensis MK1.</title>
        <authorList>
            <consortium name="US DOE Joint Genome Institute"/>
            <person name="Lucas S."/>
            <person name="Han J."/>
            <person name="Cheng J.-F."/>
            <person name="Goodwin L."/>
            <person name="Pitluck S."/>
            <person name="Peters L."/>
            <person name="Teshima H."/>
            <person name="Detter J.C."/>
            <person name="Han C."/>
            <person name="Tapia R."/>
            <person name="Land M."/>
            <person name="Hauser L."/>
            <person name="Kyrpides N."/>
            <person name="Kozubal M."/>
            <person name="Macur R.E."/>
            <person name="Jay Z."/>
            <person name="Inskeep W."/>
            <person name="Woyke T."/>
        </authorList>
    </citation>
    <scope>NUCLEOTIDE SEQUENCE [LARGE SCALE GENOMIC DNA]</scope>
    <source>
        <strain evidence="1 2">MK1</strain>
    </source>
</reference>
<dbReference type="InterPro" id="IPR029044">
    <property type="entry name" value="Nucleotide-diphossugar_trans"/>
</dbReference>
<dbReference type="eggNOG" id="arCOG00894">
    <property type="taxonomic scope" value="Archaea"/>
</dbReference>
<evidence type="ECO:0000313" key="1">
    <source>
        <dbReference type="EMBL" id="EHP68982.1"/>
    </source>
</evidence>
<accession>H2C5A5</accession>
<evidence type="ECO:0008006" key="3">
    <source>
        <dbReference type="Google" id="ProtNLM"/>
    </source>
</evidence>
<dbReference type="Proteomes" id="UP000003980">
    <property type="component" value="Unassembled WGS sequence"/>
</dbReference>
<protein>
    <recommendedName>
        <fullName evidence="3">Glycosyl transferase</fullName>
    </recommendedName>
</protein>
<dbReference type="STRING" id="671065.MetMK1DRAFT_00017280"/>
<organism evidence="1 2">
    <name type="scientific">Metallosphaera yellowstonensis MK1</name>
    <dbReference type="NCBI Taxonomy" id="671065"/>
    <lineage>
        <taxon>Archaea</taxon>
        <taxon>Thermoproteota</taxon>
        <taxon>Thermoprotei</taxon>
        <taxon>Sulfolobales</taxon>
        <taxon>Sulfolobaceae</taxon>
        <taxon>Metallosphaera</taxon>
    </lineage>
</organism>
<dbReference type="AlphaFoldDB" id="H2C5A5"/>